<evidence type="ECO:0000313" key="1">
    <source>
        <dbReference type="EMBL" id="KAI4311948.1"/>
    </source>
</evidence>
<sequence length="67" mass="7260">MEVSVSAQVFSTHRANLHPGAPFKKFESLREEWAVKNCDISPGPIQFVGPTSDAVNHTLLLELGALA</sequence>
<dbReference type="EMBL" id="CM042890">
    <property type="protein sequence ID" value="KAI4311948.1"/>
    <property type="molecule type" value="Genomic_DNA"/>
</dbReference>
<dbReference type="Proteomes" id="UP001057402">
    <property type="component" value="Chromosome 11"/>
</dbReference>
<comment type="caution">
    <text evidence="1">The sequence shown here is derived from an EMBL/GenBank/DDBJ whole genome shotgun (WGS) entry which is preliminary data.</text>
</comment>
<organism evidence="1 2">
    <name type="scientific">Melastoma candidum</name>
    <dbReference type="NCBI Taxonomy" id="119954"/>
    <lineage>
        <taxon>Eukaryota</taxon>
        <taxon>Viridiplantae</taxon>
        <taxon>Streptophyta</taxon>
        <taxon>Embryophyta</taxon>
        <taxon>Tracheophyta</taxon>
        <taxon>Spermatophyta</taxon>
        <taxon>Magnoliopsida</taxon>
        <taxon>eudicotyledons</taxon>
        <taxon>Gunneridae</taxon>
        <taxon>Pentapetalae</taxon>
        <taxon>rosids</taxon>
        <taxon>malvids</taxon>
        <taxon>Myrtales</taxon>
        <taxon>Melastomataceae</taxon>
        <taxon>Melastomatoideae</taxon>
        <taxon>Melastomateae</taxon>
        <taxon>Melastoma</taxon>
    </lineage>
</organism>
<gene>
    <name evidence="1" type="ORF">MLD38_036810</name>
</gene>
<proteinExistence type="predicted"/>
<reference evidence="2" key="1">
    <citation type="journal article" date="2023" name="Front. Plant Sci.">
        <title>Chromosomal-level genome assembly of Melastoma candidum provides insights into trichome evolution.</title>
        <authorList>
            <person name="Zhong Y."/>
            <person name="Wu W."/>
            <person name="Sun C."/>
            <person name="Zou P."/>
            <person name="Liu Y."/>
            <person name="Dai S."/>
            <person name="Zhou R."/>
        </authorList>
    </citation>
    <scope>NUCLEOTIDE SEQUENCE [LARGE SCALE GENOMIC DNA]</scope>
</reference>
<protein>
    <submittedName>
        <fullName evidence="1">Uncharacterized protein</fullName>
    </submittedName>
</protein>
<evidence type="ECO:0000313" key="2">
    <source>
        <dbReference type="Proteomes" id="UP001057402"/>
    </source>
</evidence>
<keyword evidence="2" id="KW-1185">Reference proteome</keyword>
<accession>A0ACB9LLT6</accession>
<name>A0ACB9LLT6_9MYRT</name>